<accession>B8BPY0</accession>
<reference evidence="3 4" key="2">
    <citation type="journal article" date="2008" name="Nature">
        <title>The Phaeodactylum genome reveals the evolutionary history of diatom genomes.</title>
        <authorList>
            <person name="Bowler C."/>
            <person name="Allen A.E."/>
            <person name="Badger J.H."/>
            <person name="Grimwood J."/>
            <person name="Jabbari K."/>
            <person name="Kuo A."/>
            <person name="Maheswari U."/>
            <person name="Martens C."/>
            <person name="Maumus F."/>
            <person name="Otillar R.P."/>
            <person name="Rayko E."/>
            <person name="Salamov A."/>
            <person name="Vandepoele K."/>
            <person name="Beszteri B."/>
            <person name="Gruber A."/>
            <person name="Heijde M."/>
            <person name="Katinka M."/>
            <person name="Mock T."/>
            <person name="Valentin K."/>
            <person name="Verret F."/>
            <person name="Berges J.A."/>
            <person name="Brownlee C."/>
            <person name="Cadoret J.P."/>
            <person name="Chiovitti A."/>
            <person name="Choi C.J."/>
            <person name="Coesel S."/>
            <person name="De Martino A."/>
            <person name="Detter J.C."/>
            <person name="Durkin C."/>
            <person name="Falciatore A."/>
            <person name="Fournet J."/>
            <person name="Haruta M."/>
            <person name="Huysman M.J."/>
            <person name="Jenkins B.D."/>
            <person name="Jiroutova K."/>
            <person name="Jorgensen R.E."/>
            <person name="Joubert Y."/>
            <person name="Kaplan A."/>
            <person name="Kroger N."/>
            <person name="Kroth P.G."/>
            <person name="La Roche J."/>
            <person name="Lindquist E."/>
            <person name="Lommer M."/>
            <person name="Martin-Jezequel V."/>
            <person name="Lopez P.J."/>
            <person name="Lucas S."/>
            <person name="Mangogna M."/>
            <person name="McGinnis K."/>
            <person name="Medlin L.K."/>
            <person name="Montsant A."/>
            <person name="Oudot-Le Secq M.P."/>
            <person name="Napoli C."/>
            <person name="Obornik M."/>
            <person name="Parker M.S."/>
            <person name="Petit J.L."/>
            <person name="Porcel B.M."/>
            <person name="Poulsen N."/>
            <person name="Robison M."/>
            <person name="Rychlewski L."/>
            <person name="Rynearson T.A."/>
            <person name="Schmutz J."/>
            <person name="Shapiro H."/>
            <person name="Siaut M."/>
            <person name="Stanley M."/>
            <person name="Sussman M.R."/>
            <person name="Taylor A.R."/>
            <person name="Vardi A."/>
            <person name="von Dassow P."/>
            <person name="Vyverman W."/>
            <person name="Willis A."/>
            <person name="Wyrwicz L.S."/>
            <person name="Rokhsar D.S."/>
            <person name="Weissenbach J."/>
            <person name="Armbrust E.V."/>
            <person name="Green B.R."/>
            <person name="Van de Peer Y."/>
            <person name="Grigoriev I.V."/>
        </authorList>
    </citation>
    <scope>NUCLEOTIDE SEQUENCE [LARGE SCALE GENOMIC DNA]</scope>
    <source>
        <strain evidence="3 4">CCMP1335</strain>
    </source>
</reference>
<dbReference type="RefSeq" id="XP_002286625.1">
    <property type="nucleotide sequence ID" value="XM_002286589.1"/>
</dbReference>
<evidence type="ECO:0000259" key="2">
    <source>
        <dbReference type="Pfam" id="PF09409"/>
    </source>
</evidence>
<dbReference type="InterPro" id="IPR011011">
    <property type="entry name" value="Znf_FYVE_PHD"/>
</dbReference>
<dbReference type="SUPFAM" id="SSF143503">
    <property type="entry name" value="PUG domain-like"/>
    <property type="match status" value="1"/>
</dbReference>
<name>B8BPY0_THAPS</name>
<dbReference type="EMBL" id="CM000638">
    <property type="protein sequence ID" value="EED96266.1"/>
    <property type="molecule type" value="Genomic_DNA"/>
</dbReference>
<feature type="region of interest" description="Disordered" evidence="1">
    <location>
        <begin position="190"/>
        <end position="233"/>
    </location>
</feature>
<evidence type="ECO:0000313" key="4">
    <source>
        <dbReference type="Proteomes" id="UP000001449"/>
    </source>
</evidence>
<dbReference type="SUPFAM" id="SSF57903">
    <property type="entry name" value="FYVE/PHD zinc finger"/>
    <property type="match status" value="1"/>
</dbReference>
<dbReference type="Proteomes" id="UP000001449">
    <property type="component" value="Chromosome 1"/>
</dbReference>
<reference evidence="3 4" key="1">
    <citation type="journal article" date="2004" name="Science">
        <title>The genome of the diatom Thalassiosira pseudonana: ecology, evolution, and metabolism.</title>
        <authorList>
            <person name="Armbrust E.V."/>
            <person name="Berges J.A."/>
            <person name="Bowler C."/>
            <person name="Green B.R."/>
            <person name="Martinez D."/>
            <person name="Putnam N.H."/>
            <person name="Zhou S."/>
            <person name="Allen A.E."/>
            <person name="Apt K.E."/>
            <person name="Bechner M."/>
            <person name="Brzezinski M.A."/>
            <person name="Chaal B.K."/>
            <person name="Chiovitti A."/>
            <person name="Davis A.K."/>
            <person name="Demarest M.S."/>
            <person name="Detter J.C."/>
            <person name="Glavina T."/>
            <person name="Goodstein D."/>
            <person name="Hadi M.Z."/>
            <person name="Hellsten U."/>
            <person name="Hildebrand M."/>
            <person name="Jenkins B.D."/>
            <person name="Jurka J."/>
            <person name="Kapitonov V.V."/>
            <person name="Kroger N."/>
            <person name="Lau W.W."/>
            <person name="Lane T.W."/>
            <person name="Larimer F.W."/>
            <person name="Lippmeier J.C."/>
            <person name="Lucas S."/>
            <person name="Medina M."/>
            <person name="Montsant A."/>
            <person name="Obornik M."/>
            <person name="Parker M.S."/>
            <person name="Palenik B."/>
            <person name="Pazour G.J."/>
            <person name="Richardson P.M."/>
            <person name="Rynearson T.A."/>
            <person name="Saito M.A."/>
            <person name="Schwartz D.C."/>
            <person name="Thamatrakoln K."/>
            <person name="Valentin K."/>
            <person name="Vardi A."/>
            <person name="Wilkerson F.P."/>
            <person name="Rokhsar D.S."/>
        </authorList>
    </citation>
    <scope>NUCLEOTIDE SEQUENCE [LARGE SCALE GENOMIC DNA]</scope>
    <source>
        <strain evidence="3 4">CCMP1335</strain>
    </source>
</reference>
<feature type="compositionally biased region" description="Basic and acidic residues" evidence="1">
    <location>
        <begin position="211"/>
        <end position="233"/>
    </location>
</feature>
<dbReference type="Gene3D" id="1.20.58.2190">
    <property type="match status" value="1"/>
</dbReference>
<dbReference type="GeneID" id="7449801"/>
<dbReference type="KEGG" id="tps:THAPSDRAFT_1088"/>
<dbReference type="Pfam" id="PF09409">
    <property type="entry name" value="PUB"/>
    <property type="match status" value="1"/>
</dbReference>
<dbReference type="AlphaFoldDB" id="B8BPY0"/>
<evidence type="ECO:0000256" key="1">
    <source>
        <dbReference type="SAM" id="MobiDB-lite"/>
    </source>
</evidence>
<proteinExistence type="predicted"/>
<dbReference type="HOGENOM" id="CLU_1191998_0_0_1"/>
<organism evidence="3 4">
    <name type="scientific">Thalassiosira pseudonana</name>
    <name type="common">Marine diatom</name>
    <name type="synonym">Cyclotella nana</name>
    <dbReference type="NCBI Taxonomy" id="35128"/>
    <lineage>
        <taxon>Eukaryota</taxon>
        <taxon>Sar</taxon>
        <taxon>Stramenopiles</taxon>
        <taxon>Ochrophyta</taxon>
        <taxon>Bacillariophyta</taxon>
        <taxon>Coscinodiscophyceae</taxon>
        <taxon>Thalassiosirophycidae</taxon>
        <taxon>Thalassiosirales</taxon>
        <taxon>Thalassiosiraceae</taxon>
        <taxon>Thalassiosira</taxon>
    </lineage>
</organism>
<protein>
    <recommendedName>
        <fullName evidence="2">PUB domain-containing protein</fullName>
    </recommendedName>
</protein>
<dbReference type="InterPro" id="IPR018997">
    <property type="entry name" value="PUB_domain"/>
</dbReference>
<gene>
    <name evidence="3" type="ORF">THAPSDRAFT_1088</name>
</gene>
<dbReference type="PaxDb" id="35128-Thaps1088"/>
<sequence length="233" mass="25435">MNSRNGEDSNDECCVCGDEWSIGQQGWVLCDGENCENTVCAKCTSMLSLSVSELFYCPICAGSGESAAAVVGGAVAAAVAACSELEKLPLSFNATKRILTNLLTNQDEVKFRKMRLENKRVKELVDLEPVLNILTSVGFVRMQVEREAKSVSTSEELSPKEEVLLLEGTLPIDQIEALLKIMDGLSPEVLNADGTDDNDNNAKNNESTEDTNAKRKQEDRCEDSNNKKCKSDE</sequence>
<dbReference type="InterPro" id="IPR036339">
    <property type="entry name" value="PUB-like_dom_sf"/>
</dbReference>
<dbReference type="InParanoid" id="B8BPY0"/>
<evidence type="ECO:0000313" key="3">
    <source>
        <dbReference type="EMBL" id="EED96266.1"/>
    </source>
</evidence>
<feature type="domain" description="PUB" evidence="2">
    <location>
        <begin position="96"/>
        <end position="157"/>
    </location>
</feature>
<keyword evidence="4" id="KW-1185">Reference proteome</keyword>
<dbReference type="CDD" id="cd09212">
    <property type="entry name" value="PUB"/>
    <property type="match status" value="1"/>
</dbReference>